<name>A0A0N4V949_ENTVE</name>
<dbReference type="WBParaSite" id="EVEC_0000695101-mRNA-1">
    <property type="protein sequence ID" value="EVEC_0000695101-mRNA-1"/>
    <property type="gene ID" value="EVEC_0000695101"/>
</dbReference>
<dbReference type="GO" id="GO:0005819">
    <property type="term" value="C:spindle"/>
    <property type="evidence" value="ECO:0007669"/>
    <property type="project" value="TreeGrafter"/>
</dbReference>
<organism evidence="6">
    <name type="scientific">Enterobius vermicularis</name>
    <name type="common">Human pinworm</name>
    <dbReference type="NCBI Taxonomy" id="51028"/>
    <lineage>
        <taxon>Eukaryota</taxon>
        <taxon>Metazoa</taxon>
        <taxon>Ecdysozoa</taxon>
        <taxon>Nematoda</taxon>
        <taxon>Chromadorea</taxon>
        <taxon>Rhabditida</taxon>
        <taxon>Spirurina</taxon>
        <taxon>Oxyuridomorpha</taxon>
        <taxon>Oxyuroidea</taxon>
        <taxon>Oxyuridae</taxon>
        <taxon>Enterobius</taxon>
    </lineage>
</organism>
<gene>
    <name evidence="4" type="ORF">EVEC_LOCUS6472</name>
</gene>
<reference evidence="6" key="1">
    <citation type="submission" date="2017-02" db="UniProtKB">
        <authorList>
            <consortium name="WormBaseParasite"/>
        </authorList>
    </citation>
    <scope>IDENTIFICATION</scope>
</reference>
<evidence type="ECO:0000259" key="2">
    <source>
        <dbReference type="PROSITE" id="PS50200"/>
    </source>
</evidence>
<dbReference type="Proteomes" id="UP000274131">
    <property type="component" value="Unassembled WGS sequence"/>
</dbReference>
<dbReference type="Gene3D" id="2.60.40.10">
    <property type="entry name" value="Immunoglobulins"/>
    <property type="match status" value="1"/>
</dbReference>
<dbReference type="InterPro" id="IPR013783">
    <property type="entry name" value="Ig-like_fold"/>
</dbReference>
<proteinExistence type="predicted"/>
<evidence type="ECO:0000313" key="6">
    <source>
        <dbReference type="WBParaSite" id="EVEC_0000695101-mRNA-1"/>
    </source>
</evidence>
<dbReference type="SMART" id="SM00314">
    <property type="entry name" value="RA"/>
    <property type="match status" value="1"/>
</dbReference>
<dbReference type="PANTHER" id="PTHR21437:SF1">
    <property type="entry name" value="WIDE AWAKE"/>
    <property type="match status" value="1"/>
</dbReference>
<dbReference type="SUPFAM" id="SSF49265">
    <property type="entry name" value="Fibronectin type III"/>
    <property type="match status" value="1"/>
</dbReference>
<accession>A0A0N4V949</accession>
<dbReference type="CDD" id="cd17117">
    <property type="entry name" value="RA_ANKFN1_like"/>
    <property type="match status" value="1"/>
</dbReference>
<feature type="domain" description="Fibronectin type-III" evidence="3">
    <location>
        <begin position="15"/>
        <end position="110"/>
    </location>
</feature>
<feature type="region of interest" description="Disordered" evidence="1">
    <location>
        <begin position="561"/>
        <end position="590"/>
    </location>
</feature>
<dbReference type="InterPro" id="IPR003961">
    <property type="entry name" value="FN3_dom"/>
</dbReference>
<dbReference type="EMBL" id="UXUI01008525">
    <property type="protein sequence ID" value="VDD91721.1"/>
    <property type="molecule type" value="Genomic_DNA"/>
</dbReference>
<dbReference type="InterPro" id="IPR036116">
    <property type="entry name" value="FN3_sf"/>
</dbReference>
<dbReference type="OrthoDB" id="2428204at2759"/>
<dbReference type="InterPro" id="IPR039269">
    <property type="entry name" value="ANKFN1"/>
</dbReference>
<dbReference type="AlphaFoldDB" id="A0A0N4V949"/>
<feature type="compositionally biased region" description="Basic and acidic residues" evidence="1">
    <location>
        <begin position="562"/>
        <end position="577"/>
    </location>
</feature>
<dbReference type="PANTHER" id="PTHR21437">
    <property type="entry name" value="WIDE AWAKE"/>
    <property type="match status" value="1"/>
</dbReference>
<dbReference type="GO" id="GO:0061172">
    <property type="term" value="P:regulation of establishment of bipolar cell polarity"/>
    <property type="evidence" value="ECO:0007669"/>
    <property type="project" value="TreeGrafter"/>
</dbReference>
<dbReference type="GO" id="GO:0000132">
    <property type="term" value="P:establishment of mitotic spindle orientation"/>
    <property type="evidence" value="ECO:0007669"/>
    <property type="project" value="TreeGrafter"/>
</dbReference>
<feature type="compositionally biased region" description="Polar residues" evidence="1">
    <location>
        <begin position="579"/>
        <end position="589"/>
    </location>
</feature>
<dbReference type="CDD" id="cd00063">
    <property type="entry name" value="FN3"/>
    <property type="match status" value="1"/>
</dbReference>
<dbReference type="InterPro" id="IPR000159">
    <property type="entry name" value="RA_dom"/>
</dbReference>
<evidence type="ECO:0000256" key="1">
    <source>
        <dbReference type="SAM" id="MobiDB-lite"/>
    </source>
</evidence>
<reference evidence="4 5" key="2">
    <citation type="submission" date="2018-10" db="EMBL/GenBank/DDBJ databases">
        <authorList>
            <consortium name="Pathogen Informatics"/>
        </authorList>
    </citation>
    <scope>NUCLEOTIDE SEQUENCE [LARGE SCALE GENOMIC DNA]</scope>
</reference>
<feature type="domain" description="Ras-associating" evidence="2">
    <location>
        <begin position="611"/>
        <end position="710"/>
    </location>
</feature>
<dbReference type="PROSITE" id="PS50200">
    <property type="entry name" value="RA"/>
    <property type="match status" value="1"/>
</dbReference>
<evidence type="ECO:0000313" key="5">
    <source>
        <dbReference type="Proteomes" id="UP000274131"/>
    </source>
</evidence>
<evidence type="ECO:0000313" key="4">
    <source>
        <dbReference type="EMBL" id="VDD91721.1"/>
    </source>
</evidence>
<dbReference type="Gene3D" id="3.10.20.90">
    <property type="entry name" value="Phosphatidylinositol 3-kinase Catalytic Subunit, Chain A, domain 1"/>
    <property type="match status" value="1"/>
</dbReference>
<sequence>MKSTTAIAMRLSETPIASANAFVTGADSITIRWKLIDDYPEQIICFKAEWSLSTNFAEVEGVKLTSDVTKTELAITNLKHGLKYAFRVSAASQRGFCAPYRIQPELIVLSIFPSTLETQVKRKKSGLRTLFSSNSKFAKNLQHGLYLVTLVYNDQKLLCTTDDCLPVIPIDETTSTVIKEDIFWAIKLSLCWENTQIYSDNRECCSSNAYFRMKFIEAVTEMQNSLGMKDLGRLHPQTLVFPDNEATFLVSILRVRDAQLCQVRSNCVKWMSSSKVKKRHSSAAVDFLFEKVDDLIKFHHDSRLRLQRGLYLCYMQLHSSLDAISVVVPKNLPSMLPCVYIRDDPHVSKEEWDWLRILKENSSQRPTINQLLFTKRLIKACREISSSLKVDVNQLPMHRIYRLQVVQVDEKVSVILMLPNTSKVCSAPRWSSGETDLEESKRSCISILFPVFELLHLCVYKEDFLKRYIRLSLKVDHLYTVAQYEHRNCLSDDDNQMYNAVVEKLKEFQEKLAKIWKDSRWLYNIANEACDKNAESTLFLKQLMFFNGSLTDYDTNFNNKTNSEKSSENLSKDKLSESCENVSTETQSPGAYINEDHSAIDKRRSSTGMLTTGVIRVYTAYQCGFAKGTSVRLQISSTTTSREVVALVVTQLAKAAAAAKLIKREDASLHDYCLVAVIGSRERRLRDDFPLLKLQNPWTKGRLFVRRRDRVLEAIHFGNEATV</sequence>
<protein>
    <submittedName>
        <fullName evidence="6">Fibronectin type-III domain-containing protein</fullName>
    </submittedName>
</protein>
<evidence type="ECO:0000259" key="3">
    <source>
        <dbReference type="PROSITE" id="PS50853"/>
    </source>
</evidence>
<keyword evidence="5" id="KW-1185">Reference proteome</keyword>
<dbReference type="PROSITE" id="PS50853">
    <property type="entry name" value="FN3"/>
    <property type="match status" value="1"/>
</dbReference>
<dbReference type="GO" id="GO:0007165">
    <property type="term" value="P:signal transduction"/>
    <property type="evidence" value="ECO:0007669"/>
    <property type="project" value="InterPro"/>
</dbReference>
<dbReference type="STRING" id="51028.A0A0N4V949"/>